<organism evidence="1 2">
    <name type="scientific">Acinetobacter colistiniresistens</name>
    <dbReference type="NCBI Taxonomy" id="280145"/>
    <lineage>
        <taxon>Bacteria</taxon>
        <taxon>Pseudomonadati</taxon>
        <taxon>Pseudomonadota</taxon>
        <taxon>Gammaproteobacteria</taxon>
        <taxon>Moraxellales</taxon>
        <taxon>Moraxellaceae</taxon>
        <taxon>Acinetobacter</taxon>
    </lineage>
</organism>
<name>N9RA34_9GAMM</name>
<dbReference type="RefSeq" id="WP_005271348.1">
    <property type="nucleotide sequence ID" value="NZ_KB850194.1"/>
</dbReference>
<keyword evidence="2" id="KW-1185">Reference proteome</keyword>
<evidence type="ECO:0000313" key="2">
    <source>
        <dbReference type="Proteomes" id="UP000013009"/>
    </source>
</evidence>
<protein>
    <submittedName>
        <fullName evidence="1">Uncharacterized protein</fullName>
    </submittedName>
</protein>
<sequence length="234" mass="26151">MFLHASIQWYYALSVFLLCGVLLLAQKSKADPLLNTDDASITAAHHCQLESSYLFLKGGASSYQITPACNLGQNFEVSLGYHATQDVDNVHGFSVQAKTVLKPMDNRWGVATSLMLSRDEKSQQRSDLDWFFNVPMSFNLIDQRLGLNTNIGYQDGPDHASLIRWGIATNYSLSDRFGVSAETYNQDRQAPFIQAAVNYSLIPNTLVLEAAIGERLHAFRQRWFGLGLSFTPSF</sequence>
<reference evidence="1 2" key="1">
    <citation type="submission" date="2013-02" db="EMBL/GenBank/DDBJ databases">
        <title>The Genome Sequence of Acinetobacter sp. NIPH 1859.</title>
        <authorList>
            <consortium name="The Broad Institute Genome Sequencing Platform"/>
            <consortium name="The Broad Institute Genome Sequencing Center for Infectious Disease"/>
            <person name="Cerqueira G."/>
            <person name="Feldgarden M."/>
            <person name="Courvalin P."/>
            <person name="Perichon B."/>
            <person name="Grillot-Courvalin C."/>
            <person name="Clermont D."/>
            <person name="Rocha E."/>
            <person name="Yoon E.-J."/>
            <person name="Nemec A."/>
            <person name="Walker B."/>
            <person name="Young S.K."/>
            <person name="Zeng Q."/>
            <person name="Gargeya S."/>
            <person name="Fitzgerald M."/>
            <person name="Haas B."/>
            <person name="Abouelleil A."/>
            <person name="Alvarado L."/>
            <person name="Arachchi H.M."/>
            <person name="Berlin A.M."/>
            <person name="Chapman S.B."/>
            <person name="Dewar J."/>
            <person name="Goldberg J."/>
            <person name="Griggs A."/>
            <person name="Gujja S."/>
            <person name="Hansen M."/>
            <person name="Howarth C."/>
            <person name="Imamovic A."/>
            <person name="Larimer J."/>
            <person name="McCowan C."/>
            <person name="Murphy C."/>
            <person name="Neiman D."/>
            <person name="Pearson M."/>
            <person name="Priest M."/>
            <person name="Roberts A."/>
            <person name="Saif S."/>
            <person name="Shea T."/>
            <person name="Sisk P."/>
            <person name="Sykes S."/>
            <person name="Wortman J."/>
            <person name="Nusbaum C."/>
            <person name="Birren B."/>
        </authorList>
    </citation>
    <scope>NUCLEOTIDE SEQUENCE [LARGE SCALE GENOMIC DNA]</scope>
    <source>
        <strain evidence="1 2">NIPH 1859</strain>
    </source>
</reference>
<dbReference type="HOGENOM" id="CLU_102834_0_0_6"/>
<comment type="caution">
    <text evidence="1">The sequence shown here is derived from an EMBL/GenBank/DDBJ whole genome shotgun (WGS) entry which is preliminary data.</text>
</comment>
<proteinExistence type="predicted"/>
<accession>N9RA34</accession>
<dbReference type="OrthoDB" id="6710748at2"/>
<evidence type="ECO:0000313" key="1">
    <source>
        <dbReference type="EMBL" id="ENX35460.1"/>
    </source>
</evidence>
<dbReference type="PATRIC" id="fig|1217695.3.peg.1098"/>
<gene>
    <name evidence="1" type="ORF">F889_01129</name>
</gene>
<dbReference type="EMBL" id="APRZ01000011">
    <property type="protein sequence ID" value="ENX35460.1"/>
    <property type="molecule type" value="Genomic_DNA"/>
</dbReference>
<dbReference type="Proteomes" id="UP000013009">
    <property type="component" value="Unassembled WGS sequence"/>
</dbReference>
<dbReference type="AlphaFoldDB" id="N9RA34"/>